<evidence type="ECO:0000256" key="5">
    <source>
        <dbReference type="ARBA" id="ARBA00023136"/>
    </source>
</evidence>
<dbReference type="Gene3D" id="3.40.1710.10">
    <property type="entry name" value="abc type-2 transporter like domain"/>
    <property type="match status" value="1"/>
</dbReference>
<keyword evidence="9" id="KW-1185">Reference proteome</keyword>
<evidence type="ECO:0000256" key="4">
    <source>
        <dbReference type="ARBA" id="ARBA00022989"/>
    </source>
</evidence>
<evidence type="ECO:0000256" key="2">
    <source>
        <dbReference type="ARBA" id="ARBA00022475"/>
    </source>
</evidence>
<dbReference type="KEGG" id="aup:AsAng_0047410"/>
<protein>
    <submittedName>
        <fullName evidence="8">ABC transporter permease</fullName>
    </submittedName>
</protein>
<evidence type="ECO:0000256" key="3">
    <source>
        <dbReference type="ARBA" id="ARBA00022692"/>
    </source>
</evidence>
<feature type="transmembrane region" description="Helical" evidence="6">
    <location>
        <begin position="308"/>
        <end position="329"/>
    </location>
</feature>
<gene>
    <name evidence="8" type="ORF">AsAng_0047410</name>
</gene>
<reference evidence="8" key="1">
    <citation type="submission" date="2022-09" db="EMBL/GenBank/DDBJ databases">
        <title>Aureispira anguillicida sp. nov., isolated from Leptocephalus of Japanese eel Anguilla japonica.</title>
        <authorList>
            <person name="Yuasa K."/>
            <person name="Mekata T."/>
            <person name="Ikunari K."/>
        </authorList>
    </citation>
    <scope>NUCLEOTIDE SEQUENCE</scope>
    <source>
        <strain evidence="8">EL160426</strain>
    </source>
</reference>
<feature type="domain" description="ABC-2 type transporter transmembrane" evidence="7">
    <location>
        <begin position="19"/>
        <end position="415"/>
    </location>
</feature>
<feature type="transmembrane region" description="Helical" evidence="6">
    <location>
        <begin position="341"/>
        <end position="361"/>
    </location>
</feature>
<dbReference type="InterPro" id="IPR051449">
    <property type="entry name" value="ABC-2_transporter_component"/>
</dbReference>
<accession>A0A915YIS7</accession>
<evidence type="ECO:0000256" key="6">
    <source>
        <dbReference type="SAM" id="Phobius"/>
    </source>
</evidence>
<comment type="subcellular location">
    <subcellularLocation>
        <location evidence="1">Cell membrane</location>
        <topology evidence="1">Multi-pass membrane protein</topology>
    </subcellularLocation>
</comment>
<keyword evidence="3 6" id="KW-0812">Transmembrane</keyword>
<dbReference type="EMBL" id="AP026867">
    <property type="protein sequence ID" value="BDS13978.1"/>
    <property type="molecule type" value="Genomic_DNA"/>
</dbReference>
<evidence type="ECO:0000313" key="9">
    <source>
        <dbReference type="Proteomes" id="UP001060919"/>
    </source>
</evidence>
<dbReference type="PANTHER" id="PTHR30294:SF38">
    <property type="entry name" value="TRANSPORT PERMEASE PROTEIN"/>
    <property type="match status" value="1"/>
</dbReference>
<dbReference type="GO" id="GO:0005886">
    <property type="term" value="C:plasma membrane"/>
    <property type="evidence" value="ECO:0007669"/>
    <property type="project" value="UniProtKB-SubCell"/>
</dbReference>
<feature type="transmembrane region" description="Helical" evidence="6">
    <location>
        <begin position="395"/>
        <end position="415"/>
    </location>
</feature>
<keyword evidence="5 6" id="KW-0472">Membrane</keyword>
<dbReference type="RefSeq" id="WP_264789221.1">
    <property type="nucleotide sequence ID" value="NZ_AP026867.1"/>
</dbReference>
<dbReference type="PANTHER" id="PTHR30294">
    <property type="entry name" value="MEMBRANE COMPONENT OF ABC TRANSPORTER YHHJ-RELATED"/>
    <property type="match status" value="1"/>
</dbReference>
<dbReference type="Pfam" id="PF12698">
    <property type="entry name" value="ABC2_membrane_3"/>
    <property type="match status" value="1"/>
</dbReference>
<sequence>MFKLWVAIKKEFQILMYDKAGLAVMFGMPLLLVYIITIVQDSAFKIVNENKISILVVNKDKGKEGQKLVNLMKESGLFNLSQTDTILDIKTTLREEDYLTGLVIAPNFTEKITEKATLVSATMMSELGLGEPTDLTKKLKLPALEFYHDPVLQENYCFSIMNMVDAFLKSIEGELFINQMCEQLDLKESPKQLKSAMIDNRVPIKRIAATASESDKIPNSTQHNVPAWTIFAMFFMVVSLGNNIVKERLNGSFIRLKTMPTSFALVLGAKMLLYLAAAVAQVTLIFSLAKITFPTLGLPELTLPSNTIGFVIMVLWSGMAAVSYALLVGAMVRTQEQSHGFGAMSIVILAAIGGIWVPSFVMPEYMQTISLISPLNWCLKGFYILFLKGGLWSELQFVIGGLSLFIVSCLGLAYLKLKKDKIV</sequence>
<evidence type="ECO:0000256" key="1">
    <source>
        <dbReference type="ARBA" id="ARBA00004651"/>
    </source>
</evidence>
<keyword evidence="2" id="KW-1003">Cell membrane</keyword>
<dbReference type="Proteomes" id="UP001060919">
    <property type="component" value="Chromosome"/>
</dbReference>
<keyword evidence="4 6" id="KW-1133">Transmembrane helix</keyword>
<organism evidence="8 9">
    <name type="scientific">Aureispira anguillae</name>
    <dbReference type="NCBI Taxonomy" id="2864201"/>
    <lineage>
        <taxon>Bacteria</taxon>
        <taxon>Pseudomonadati</taxon>
        <taxon>Bacteroidota</taxon>
        <taxon>Saprospiria</taxon>
        <taxon>Saprospirales</taxon>
        <taxon>Saprospiraceae</taxon>
        <taxon>Aureispira</taxon>
    </lineage>
</organism>
<feature type="transmembrane region" description="Helical" evidence="6">
    <location>
        <begin position="225"/>
        <end position="245"/>
    </location>
</feature>
<feature type="transmembrane region" description="Helical" evidence="6">
    <location>
        <begin position="20"/>
        <end position="39"/>
    </location>
</feature>
<dbReference type="GO" id="GO:0140359">
    <property type="term" value="F:ABC-type transporter activity"/>
    <property type="evidence" value="ECO:0007669"/>
    <property type="project" value="InterPro"/>
</dbReference>
<proteinExistence type="predicted"/>
<name>A0A915YIS7_9BACT</name>
<evidence type="ECO:0000313" key="8">
    <source>
        <dbReference type="EMBL" id="BDS13978.1"/>
    </source>
</evidence>
<evidence type="ECO:0000259" key="7">
    <source>
        <dbReference type="Pfam" id="PF12698"/>
    </source>
</evidence>
<dbReference type="InterPro" id="IPR013525">
    <property type="entry name" value="ABC2_TM"/>
</dbReference>
<feature type="transmembrane region" description="Helical" evidence="6">
    <location>
        <begin position="265"/>
        <end position="288"/>
    </location>
</feature>
<dbReference type="AlphaFoldDB" id="A0A915YIS7"/>